<evidence type="ECO:0000259" key="3">
    <source>
        <dbReference type="PROSITE" id="PS50937"/>
    </source>
</evidence>
<protein>
    <submittedName>
        <fullName evidence="4">Transcriptional regulator</fullName>
    </submittedName>
</protein>
<evidence type="ECO:0000256" key="1">
    <source>
        <dbReference type="ARBA" id="ARBA00023125"/>
    </source>
</evidence>
<dbReference type="SUPFAM" id="SSF46955">
    <property type="entry name" value="Putative DNA-binding domain"/>
    <property type="match status" value="1"/>
</dbReference>
<dbReference type="PANTHER" id="PTHR30204:SF98">
    <property type="entry name" value="HTH-TYPE TRANSCRIPTIONAL REGULATOR ADHR"/>
    <property type="match status" value="1"/>
</dbReference>
<organism evidence="4 5">
    <name type="scientific">Agromyces rhizosphaerae</name>
    <dbReference type="NCBI Taxonomy" id="88374"/>
    <lineage>
        <taxon>Bacteria</taxon>
        <taxon>Bacillati</taxon>
        <taxon>Actinomycetota</taxon>
        <taxon>Actinomycetes</taxon>
        <taxon>Micrococcales</taxon>
        <taxon>Microbacteriaceae</taxon>
        <taxon>Agromyces</taxon>
    </lineage>
</organism>
<feature type="region of interest" description="Disordered" evidence="2">
    <location>
        <begin position="86"/>
        <end position="105"/>
    </location>
</feature>
<evidence type="ECO:0000313" key="4">
    <source>
        <dbReference type="EMBL" id="GLI26202.1"/>
    </source>
</evidence>
<dbReference type="PROSITE" id="PS50937">
    <property type="entry name" value="HTH_MERR_2"/>
    <property type="match status" value="1"/>
</dbReference>
<dbReference type="InterPro" id="IPR047057">
    <property type="entry name" value="MerR_fam"/>
</dbReference>
<dbReference type="PANTHER" id="PTHR30204">
    <property type="entry name" value="REDOX-CYCLING DRUG-SENSING TRANSCRIPTIONAL ACTIVATOR SOXR"/>
    <property type="match status" value="1"/>
</dbReference>
<evidence type="ECO:0000313" key="5">
    <source>
        <dbReference type="Proteomes" id="UP001144396"/>
    </source>
</evidence>
<sequence>MRISELAAATGVAVATLKYYLREGLLHAGEARGATQADYDATHVRRVRLIRALTGSVGLSLQQARAILDLVDEPGDDLYETLGSAVSALPPPTAEPDPSEPDPLPHARAAMERLGWRVHPTYAGMAQLDRALAAASDAGLPMTDERLDAYGRAMHDIAGFDLERLPGDDPAASVEYTVLGTALYEPVVLALRRLAHHEIAGRMLHPDAD</sequence>
<accession>A0A9W6CTR9</accession>
<dbReference type="RefSeq" id="WP_281882200.1">
    <property type="nucleotide sequence ID" value="NZ_BSDP01000001.1"/>
</dbReference>
<dbReference type="SMART" id="SM00422">
    <property type="entry name" value="HTH_MERR"/>
    <property type="match status" value="1"/>
</dbReference>
<evidence type="ECO:0000256" key="2">
    <source>
        <dbReference type="SAM" id="MobiDB-lite"/>
    </source>
</evidence>
<dbReference type="Gene3D" id="1.10.1660.10">
    <property type="match status" value="1"/>
</dbReference>
<dbReference type="AlphaFoldDB" id="A0A9W6CTR9"/>
<name>A0A9W6CTR9_9MICO</name>
<dbReference type="Proteomes" id="UP001144396">
    <property type="component" value="Unassembled WGS sequence"/>
</dbReference>
<keyword evidence="1" id="KW-0238">DNA-binding</keyword>
<dbReference type="Pfam" id="PF13411">
    <property type="entry name" value="MerR_1"/>
    <property type="match status" value="1"/>
</dbReference>
<dbReference type="InterPro" id="IPR009061">
    <property type="entry name" value="DNA-bd_dom_put_sf"/>
</dbReference>
<proteinExistence type="predicted"/>
<dbReference type="GO" id="GO:0003700">
    <property type="term" value="F:DNA-binding transcription factor activity"/>
    <property type="evidence" value="ECO:0007669"/>
    <property type="project" value="InterPro"/>
</dbReference>
<comment type="caution">
    <text evidence="4">The sequence shown here is derived from an EMBL/GenBank/DDBJ whole genome shotgun (WGS) entry which is preliminary data.</text>
</comment>
<keyword evidence="5" id="KW-1185">Reference proteome</keyword>
<dbReference type="EMBL" id="BSDP01000001">
    <property type="protein sequence ID" value="GLI26202.1"/>
    <property type="molecule type" value="Genomic_DNA"/>
</dbReference>
<feature type="domain" description="HTH merR-type" evidence="3">
    <location>
        <begin position="1"/>
        <end position="70"/>
    </location>
</feature>
<dbReference type="GO" id="GO:0003677">
    <property type="term" value="F:DNA binding"/>
    <property type="evidence" value="ECO:0007669"/>
    <property type="project" value="UniProtKB-KW"/>
</dbReference>
<gene>
    <name evidence="4" type="ORF">ARHIZOSPH14_04440</name>
</gene>
<dbReference type="InterPro" id="IPR000551">
    <property type="entry name" value="MerR-type_HTH_dom"/>
</dbReference>
<dbReference type="PRINTS" id="PR00040">
    <property type="entry name" value="HTHMERR"/>
</dbReference>
<reference evidence="4" key="1">
    <citation type="submission" date="2022-12" db="EMBL/GenBank/DDBJ databases">
        <title>Reference genome sequencing for broad-spectrum identification of bacterial and archaeal isolates by mass spectrometry.</title>
        <authorList>
            <person name="Sekiguchi Y."/>
            <person name="Tourlousse D.M."/>
        </authorList>
    </citation>
    <scope>NUCLEOTIDE SEQUENCE</scope>
    <source>
        <strain evidence="4">14</strain>
    </source>
</reference>